<sequence length="62" mass="7455">MVRQAAMVVKCVLLMYYRNIKGRHYHRQDLDISQNLVLFGVDLKGWLLRHYISPSEMLHFYS</sequence>
<organism evidence="1">
    <name type="scientific">Triticum aestivum</name>
    <name type="common">Wheat</name>
    <dbReference type="NCBI Taxonomy" id="4565"/>
    <lineage>
        <taxon>Eukaryota</taxon>
        <taxon>Viridiplantae</taxon>
        <taxon>Streptophyta</taxon>
        <taxon>Embryophyta</taxon>
        <taxon>Tracheophyta</taxon>
        <taxon>Spermatophyta</taxon>
        <taxon>Magnoliopsida</taxon>
        <taxon>Liliopsida</taxon>
        <taxon>Poales</taxon>
        <taxon>Poaceae</taxon>
        <taxon>BOP clade</taxon>
        <taxon>Pooideae</taxon>
        <taxon>Triticodae</taxon>
        <taxon>Triticeae</taxon>
        <taxon>Triticinae</taxon>
        <taxon>Triticum</taxon>
    </lineage>
</organism>
<reference evidence="1" key="1">
    <citation type="journal article" date="2014" name="Science">
        <title>Structural and functional partitioning of bread wheat chromosome 3B.</title>
        <authorList>
            <person name="Choulet F."/>
            <person name="Alberti A."/>
            <person name="Theil S."/>
            <person name="Glover N."/>
            <person name="Barbe V."/>
            <person name="Daron J."/>
            <person name="Pingault L."/>
            <person name="Sourdille P."/>
            <person name="Couloux A."/>
            <person name="Paux E."/>
            <person name="Leroy P."/>
            <person name="Mangenot S."/>
            <person name="Guilhot N."/>
            <person name="Le Gouis J."/>
            <person name="Balfourier F."/>
            <person name="Alaux M."/>
            <person name="Jamilloux V."/>
            <person name="Poulain J."/>
            <person name="Durand C."/>
            <person name="Bellec A."/>
            <person name="Gaspin C."/>
            <person name="Safar J."/>
            <person name="Dolezel J."/>
            <person name="Rogers J."/>
            <person name="Vandepoele K."/>
            <person name="Aury J.M."/>
            <person name="Mayer K."/>
            <person name="Berges H."/>
            <person name="Quesneville H."/>
            <person name="Wincker P."/>
            <person name="Feuillet C."/>
        </authorList>
    </citation>
    <scope>NUCLEOTIDE SEQUENCE</scope>
</reference>
<dbReference type="HOGENOM" id="CLU_2908702_0_0_1"/>
<dbReference type="AlphaFoldDB" id="A0A077S016"/>
<gene>
    <name evidence="1" type="ORF">TRAES_3BF077500060CFD_c1</name>
</gene>
<dbReference type="EMBL" id="HG670306">
    <property type="protein sequence ID" value="CDM82799.1"/>
    <property type="molecule type" value="Genomic_DNA"/>
</dbReference>
<evidence type="ECO:0000313" key="1">
    <source>
        <dbReference type="EMBL" id="CDM82799.1"/>
    </source>
</evidence>
<protein>
    <submittedName>
        <fullName evidence="1">Uncharacterized protein</fullName>
    </submittedName>
</protein>
<name>A0A077S016_WHEAT</name>
<proteinExistence type="predicted"/>
<accession>A0A077S016</accession>